<dbReference type="InterPro" id="IPR000504">
    <property type="entry name" value="RRM_dom"/>
</dbReference>
<name>A0ABN9RPC8_9DINO</name>
<evidence type="ECO:0000256" key="2">
    <source>
        <dbReference type="SAM" id="MobiDB-lite"/>
    </source>
</evidence>
<sequence length="160" mass="17240">MWRDCASEAAPGANGTPRGSCFVTFDTEEEAQRALQLHRMDVDGRRLIVKPANGGGGKDAGKGSGGKEPKGFGGKEPKGFGGKEPRGFDAGGARPSRDRGGGEERQQRPQPRGPRMEIDDLLEEALAEEDGPLVPEDFDMASRRFLTALMNADRENGTRR</sequence>
<feature type="domain" description="RRM" evidence="3">
    <location>
        <begin position="1"/>
        <end position="54"/>
    </location>
</feature>
<feature type="region of interest" description="Disordered" evidence="2">
    <location>
        <begin position="1"/>
        <end position="21"/>
    </location>
</feature>
<evidence type="ECO:0000259" key="3">
    <source>
        <dbReference type="PROSITE" id="PS50102"/>
    </source>
</evidence>
<dbReference type="InterPro" id="IPR012677">
    <property type="entry name" value="Nucleotide-bd_a/b_plait_sf"/>
</dbReference>
<accession>A0ABN9RPC8</accession>
<proteinExistence type="predicted"/>
<feature type="compositionally biased region" description="Basic and acidic residues" evidence="2">
    <location>
        <begin position="95"/>
        <end position="107"/>
    </location>
</feature>
<feature type="region of interest" description="Disordered" evidence="2">
    <location>
        <begin position="38"/>
        <end position="118"/>
    </location>
</feature>
<dbReference type="PROSITE" id="PS50102">
    <property type="entry name" value="RRM"/>
    <property type="match status" value="1"/>
</dbReference>
<feature type="non-terminal residue" evidence="4">
    <location>
        <position position="160"/>
    </location>
</feature>
<protein>
    <recommendedName>
        <fullName evidence="3">RRM domain-containing protein</fullName>
    </recommendedName>
</protein>
<evidence type="ECO:0000313" key="5">
    <source>
        <dbReference type="Proteomes" id="UP001189429"/>
    </source>
</evidence>
<dbReference type="EMBL" id="CAUYUJ010007526">
    <property type="protein sequence ID" value="CAK0821068.1"/>
    <property type="molecule type" value="Genomic_DNA"/>
</dbReference>
<dbReference type="Pfam" id="PF00076">
    <property type="entry name" value="RRM_1"/>
    <property type="match status" value="1"/>
</dbReference>
<dbReference type="Proteomes" id="UP001189429">
    <property type="component" value="Unassembled WGS sequence"/>
</dbReference>
<keyword evidence="5" id="KW-1185">Reference proteome</keyword>
<gene>
    <name evidence="4" type="ORF">PCOR1329_LOCUS22495</name>
</gene>
<feature type="compositionally biased region" description="Basic and acidic residues" evidence="2">
    <location>
        <begin position="59"/>
        <end position="87"/>
    </location>
</feature>
<evidence type="ECO:0000313" key="4">
    <source>
        <dbReference type="EMBL" id="CAK0821068.1"/>
    </source>
</evidence>
<dbReference type="Gene3D" id="3.30.70.330">
    <property type="match status" value="1"/>
</dbReference>
<evidence type="ECO:0000256" key="1">
    <source>
        <dbReference type="PROSITE-ProRule" id="PRU00176"/>
    </source>
</evidence>
<keyword evidence="1" id="KW-0694">RNA-binding</keyword>
<reference evidence="4" key="1">
    <citation type="submission" date="2023-10" db="EMBL/GenBank/DDBJ databases">
        <authorList>
            <person name="Chen Y."/>
            <person name="Shah S."/>
            <person name="Dougan E. K."/>
            <person name="Thang M."/>
            <person name="Chan C."/>
        </authorList>
    </citation>
    <scope>NUCLEOTIDE SEQUENCE [LARGE SCALE GENOMIC DNA]</scope>
</reference>
<dbReference type="SUPFAM" id="SSF54928">
    <property type="entry name" value="RNA-binding domain, RBD"/>
    <property type="match status" value="1"/>
</dbReference>
<comment type="caution">
    <text evidence="4">The sequence shown here is derived from an EMBL/GenBank/DDBJ whole genome shotgun (WGS) entry which is preliminary data.</text>
</comment>
<organism evidence="4 5">
    <name type="scientific">Prorocentrum cordatum</name>
    <dbReference type="NCBI Taxonomy" id="2364126"/>
    <lineage>
        <taxon>Eukaryota</taxon>
        <taxon>Sar</taxon>
        <taxon>Alveolata</taxon>
        <taxon>Dinophyceae</taxon>
        <taxon>Prorocentrales</taxon>
        <taxon>Prorocentraceae</taxon>
        <taxon>Prorocentrum</taxon>
    </lineage>
</organism>
<dbReference type="InterPro" id="IPR035979">
    <property type="entry name" value="RBD_domain_sf"/>
</dbReference>